<accession>A0A428ULH8</accession>
<dbReference type="EMBL" id="NIZV01000052">
    <property type="protein sequence ID" value="RSM15090.1"/>
    <property type="molecule type" value="Genomic_DNA"/>
</dbReference>
<dbReference type="InterPro" id="IPR006969">
    <property type="entry name" value="Stig-like"/>
</dbReference>
<keyword evidence="5" id="KW-1185">Reference proteome</keyword>
<evidence type="ECO:0000256" key="2">
    <source>
        <dbReference type="ARBA" id="ARBA00022729"/>
    </source>
</evidence>
<evidence type="ECO:0000313" key="5">
    <source>
        <dbReference type="Proteomes" id="UP000288429"/>
    </source>
</evidence>
<dbReference type="Proteomes" id="UP000288429">
    <property type="component" value="Unassembled WGS sequence"/>
</dbReference>
<evidence type="ECO:0000313" key="4">
    <source>
        <dbReference type="EMBL" id="RSM15090.1"/>
    </source>
</evidence>
<sequence length="398" mass="41471">MLRLILVLLFSFAIGPALGVTTRSPTLICDQWCSSKFPASAARRACIRDAKNWKGVCYTCGPKAGTTTKTLCGNSCVDLKKDRNNCGACRNVCKKYQSCDQGSCVCLAGLTLCGDSCRNLLTDKNNCGSCGNKCSGGMICSAGTCVCPAGMTSCSGVCKNLSKDKKNCGYCDLACYGEAVCSGGSCGCRGGKTLCSGRCLDLSADPNNCGYCNHQCEGGSCVKGACLKLWAMLQKRPILFPSGNTVTFSNSCVLQCPYGATCVGGACQCPAGQAICGFFFCMDLQNSNLDCGRCGNMCTGGTTCVGGSCQCPDNRKLCDGYCVYADRDPTNCGTCGNKITAGAAEASANVALVKQYAANLVEALTMMTTTAEPVVEYAQMTDDALRAFVTAMYVPKVG</sequence>
<feature type="chain" id="PRO_5019570978" description="TNFR-Cys domain-containing protein" evidence="3">
    <location>
        <begin position="20"/>
        <end position="398"/>
    </location>
</feature>
<dbReference type="AlphaFoldDB" id="A0A428ULH8"/>
<protein>
    <recommendedName>
        <fullName evidence="6">TNFR-Cys domain-containing protein</fullName>
    </recommendedName>
</protein>
<dbReference type="PANTHER" id="PTHR33227">
    <property type="entry name" value="STIGMA-SPECIFIC STIG1-LIKE PROTEIN 3"/>
    <property type="match status" value="1"/>
</dbReference>
<evidence type="ECO:0008006" key="6">
    <source>
        <dbReference type="Google" id="ProtNLM"/>
    </source>
</evidence>
<evidence type="ECO:0000256" key="3">
    <source>
        <dbReference type="SAM" id="SignalP"/>
    </source>
</evidence>
<proteinExistence type="inferred from homology"/>
<dbReference type="PANTHER" id="PTHR33227:SF48">
    <property type="entry name" value="STIGMA-SPECIFIC STIG1-LIKE PROTEIN 4"/>
    <property type="match status" value="1"/>
</dbReference>
<feature type="signal peptide" evidence="3">
    <location>
        <begin position="1"/>
        <end position="19"/>
    </location>
</feature>
<comment type="caution">
    <text evidence="4">The sequence shown here is derived from an EMBL/GenBank/DDBJ whole genome shotgun (WGS) entry which is preliminary data.</text>
</comment>
<gene>
    <name evidence="4" type="ORF">CDV31_005171</name>
</gene>
<evidence type="ECO:0000256" key="1">
    <source>
        <dbReference type="ARBA" id="ARBA00006010"/>
    </source>
</evidence>
<dbReference type="Pfam" id="PF04885">
    <property type="entry name" value="Stig1"/>
    <property type="match status" value="1"/>
</dbReference>
<name>A0A428ULH8_9HYPO</name>
<reference evidence="4 5" key="1">
    <citation type="submission" date="2017-06" db="EMBL/GenBank/DDBJ databases">
        <title>Cmopartive genomic analysis of Ambrosia Fusariam Clade fungi.</title>
        <authorList>
            <person name="Stajich J.E."/>
            <person name="Carrillo J."/>
            <person name="Kijimoto T."/>
            <person name="Eskalen A."/>
            <person name="O'Donnell K."/>
            <person name="Kasson M."/>
        </authorList>
    </citation>
    <scope>NUCLEOTIDE SEQUENCE [LARGE SCALE GENOMIC DNA]</scope>
    <source>
        <strain evidence="4 5">NRRL 20438</strain>
    </source>
</reference>
<keyword evidence="2 3" id="KW-0732">Signal</keyword>
<organism evidence="4 5">
    <name type="scientific">Fusarium ambrosium</name>
    <dbReference type="NCBI Taxonomy" id="131363"/>
    <lineage>
        <taxon>Eukaryota</taxon>
        <taxon>Fungi</taxon>
        <taxon>Dikarya</taxon>
        <taxon>Ascomycota</taxon>
        <taxon>Pezizomycotina</taxon>
        <taxon>Sordariomycetes</taxon>
        <taxon>Hypocreomycetidae</taxon>
        <taxon>Hypocreales</taxon>
        <taxon>Nectriaceae</taxon>
        <taxon>Fusarium</taxon>
        <taxon>Fusarium solani species complex</taxon>
    </lineage>
</organism>
<comment type="similarity">
    <text evidence="1">Belongs to the STIG1 family.</text>
</comment>